<evidence type="ECO:0000313" key="3">
    <source>
        <dbReference type="Proteomes" id="UP000195521"/>
    </source>
</evidence>
<accession>A0A1Y1JR13</accession>
<dbReference type="Proteomes" id="UP000195521">
    <property type="component" value="Unassembled WGS sequence"/>
</dbReference>
<dbReference type="GeneID" id="39744743"/>
<dbReference type="InterPro" id="IPR008780">
    <property type="entry name" value="Plasmodium_Vir"/>
</dbReference>
<keyword evidence="1" id="KW-0812">Transmembrane</keyword>
<evidence type="ECO:0000313" key="2">
    <source>
        <dbReference type="EMBL" id="GAW83935.1"/>
    </source>
</evidence>
<dbReference type="RefSeq" id="XP_028546524.1">
    <property type="nucleotide sequence ID" value="XM_028690723.1"/>
</dbReference>
<protein>
    <submittedName>
        <fullName evidence="2">Variable surface protein</fullName>
    </submittedName>
</protein>
<keyword evidence="3" id="KW-1185">Reference proteome</keyword>
<dbReference type="Pfam" id="PF05795">
    <property type="entry name" value="Plasmodium_Vir"/>
    <property type="match status" value="1"/>
</dbReference>
<organism evidence="2 3">
    <name type="scientific">Plasmodium gonderi</name>
    <dbReference type="NCBI Taxonomy" id="77519"/>
    <lineage>
        <taxon>Eukaryota</taxon>
        <taxon>Sar</taxon>
        <taxon>Alveolata</taxon>
        <taxon>Apicomplexa</taxon>
        <taxon>Aconoidasida</taxon>
        <taxon>Haemosporida</taxon>
        <taxon>Plasmodiidae</taxon>
        <taxon>Plasmodium</taxon>
        <taxon>Plasmodium (Plasmodium)</taxon>
    </lineage>
</organism>
<feature type="transmembrane region" description="Helical" evidence="1">
    <location>
        <begin position="273"/>
        <end position="291"/>
    </location>
</feature>
<name>A0A1Y1JR13_PLAGO</name>
<comment type="caution">
    <text evidence="2">The sequence shown here is derived from an EMBL/GenBank/DDBJ whole genome shotgun (WGS) entry which is preliminary data.</text>
</comment>
<proteinExistence type="predicted"/>
<keyword evidence="1" id="KW-0472">Membrane</keyword>
<gene>
    <name evidence="2" type="ORF">PGO_000180</name>
</gene>
<dbReference type="AlphaFoldDB" id="A0A1Y1JR13"/>
<reference evidence="3" key="1">
    <citation type="submission" date="2017-04" db="EMBL/GenBank/DDBJ databases">
        <title>Plasmodium gonderi genome.</title>
        <authorList>
            <person name="Arisue N."/>
            <person name="Honma H."/>
            <person name="Kawai S."/>
            <person name="Tougan T."/>
            <person name="Tanabe K."/>
            <person name="Horii T."/>
        </authorList>
    </citation>
    <scope>NUCLEOTIDE SEQUENCE [LARGE SCALE GENOMIC DNA]</scope>
    <source>
        <strain evidence="3">ATCC 30045</strain>
    </source>
</reference>
<keyword evidence="1" id="KW-1133">Transmembrane helix</keyword>
<evidence type="ECO:0000256" key="1">
    <source>
        <dbReference type="SAM" id="Phobius"/>
    </source>
</evidence>
<dbReference type="EMBL" id="BDQF01000032">
    <property type="protein sequence ID" value="GAW83935.1"/>
    <property type="molecule type" value="Genomic_DNA"/>
</dbReference>
<sequence length="348" mass="41490">MILHKICLLFFKNYSYVYLFLQWKKLMDEVKIDEIEQNEEEDKEEEENNGAILLPDQVKDLEVYLDGEEAGVIESIDYNEKHIPEICENFHHKELKIHNLEPKKICYKWMSYLFHNKDNPNITYIEARCKYLYYWLYYELKDKNERDIIIHAYEKLLNLGNDYNNSMCKNYSESLKEDKLEKLKDLHDMYTNINDIKHFHLDLCNGKKCNCAEQCANIYNRRKVECESSADADFCNILKKIRNELINLELIEDCEITIPEMIISHKSSKTNSMLISFVVTFVISFILFILYRVNNDIFTRYGSSLFHGTVGKKIKWNSLYEEKNILQLYEINNSNGTNRRCNILYNAA</sequence>